<dbReference type="AlphaFoldDB" id="A0A927R9B6"/>
<dbReference type="InterPro" id="IPR050884">
    <property type="entry name" value="CNP_phosphodiesterase-III"/>
</dbReference>
<proteinExistence type="inferred from homology"/>
<keyword evidence="3" id="KW-0408">Iron</keyword>
<evidence type="ECO:0000313" key="6">
    <source>
        <dbReference type="EMBL" id="MBE1606319.1"/>
    </source>
</evidence>
<protein>
    <submittedName>
        <fullName evidence="6">3',5'-cyclic AMP phosphodiesterase CpdA</fullName>
    </submittedName>
</protein>
<dbReference type="Proteomes" id="UP000638648">
    <property type="component" value="Unassembled WGS sequence"/>
</dbReference>
<comment type="similarity">
    <text evidence="4">Belongs to the cyclic nucleotide phosphodiesterase class-III family.</text>
</comment>
<evidence type="ECO:0000259" key="5">
    <source>
        <dbReference type="Pfam" id="PF00149"/>
    </source>
</evidence>
<evidence type="ECO:0000256" key="2">
    <source>
        <dbReference type="ARBA" id="ARBA00022801"/>
    </source>
</evidence>
<dbReference type="Gene3D" id="3.60.21.10">
    <property type="match status" value="1"/>
</dbReference>
<dbReference type="GO" id="GO:0046872">
    <property type="term" value="F:metal ion binding"/>
    <property type="evidence" value="ECO:0007669"/>
    <property type="project" value="UniProtKB-KW"/>
</dbReference>
<feature type="domain" description="Calcineurin-like phosphoesterase" evidence="5">
    <location>
        <begin position="13"/>
        <end position="219"/>
    </location>
</feature>
<evidence type="ECO:0000256" key="3">
    <source>
        <dbReference type="ARBA" id="ARBA00023004"/>
    </source>
</evidence>
<evidence type="ECO:0000256" key="4">
    <source>
        <dbReference type="ARBA" id="ARBA00025742"/>
    </source>
</evidence>
<dbReference type="GO" id="GO:0016787">
    <property type="term" value="F:hydrolase activity"/>
    <property type="evidence" value="ECO:0007669"/>
    <property type="project" value="UniProtKB-KW"/>
</dbReference>
<gene>
    <name evidence="6" type="ORF">HEB94_003167</name>
</gene>
<accession>A0A927R9B6</accession>
<reference evidence="6" key="1">
    <citation type="submission" date="2020-10" db="EMBL/GenBank/DDBJ databases">
        <title>Sequencing the genomes of 1000 actinobacteria strains.</title>
        <authorList>
            <person name="Klenk H.-P."/>
        </authorList>
    </citation>
    <scope>NUCLEOTIDE SEQUENCE</scope>
    <source>
        <strain evidence="6">DSM 45354</strain>
    </source>
</reference>
<dbReference type="EMBL" id="JADBEM010000001">
    <property type="protein sequence ID" value="MBE1606319.1"/>
    <property type="molecule type" value="Genomic_DNA"/>
</dbReference>
<organism evidence="6 7">
    <name type="scientific">Actinopolymorpha pittospori</name>
    <dbReference type="NCBI Taxonomy" id="648752"/>
    <lineage>
        <taxon>Bacteria</taxon>
        <taxon>Bacillati</taxon>
        <taxon>Actinomycetota</taxon>
        <taxon>Actinomycetes</taxon>
        <taxon>Propionibacteriales</taxon>
        <taxon>Actinopolymorphaceae</taxon>
        <taxon>Actinopolymorpha</taxon>
    </lineage>
</organism>
<name>A0A927R9B6_9ACTN</name>
<dbReference type="InterPro" id="IPR029052">
    <property type="entry name" value="Metallo-depent_PP-like"/>
</dbReference>
<dbReference type="Pfam" id="PF00149">
    <property type="entry name" value="Metallophos"/>
    <property type="match status" value="1"/>
</dbReference>
<dbReference type="SUPFAM" id="SSF56300">
    <property type="entry name" value="Metallo-dependent phosphatases"/>
    <property type="match status" value="1"/>
</dbReference>
<dbReference type="PANTHER" id="PTHR42988">
    <property type="entry name" value="PHOSPHOHYDROLASE"/>
    <property type="match status" value="1"/>
</dbReference>
<evidence type="ECO:0000256" key="1">
    <source>
        <dbReference type="ARBA" id="ARBA00022723"/>
    </source>
</evidence>
<keyword evidence="1" id="KW-0479">Metal-binding</keyword>
<comment type="caution">
    <text evidence="6">The sequence shown here is derived from an EMBL/GenBank/DDBJ whole genome shotgun (WGS) entry which is preliminary data.</text>
</comment>
<dbReference type="PANTHER" id="PTHR42988:SF2">
    <property type="entry name" value="CYCLIC NUCLEOTIDE PHOSPHODIESTERASE CBUA0032-RELATED"/>
    <property type="match status" value="1"/>
</dbReference>
<keyword evidence="2" id="KW-0378">Hydrolase</keyword>
<keyword evidence="7" id="KW-1185">Reference proteome</keyword>
<dbReference type="InterPro" id="IPR004843">
    <property type="entry name" value="Calcineurin-like_PHP"/>
</dbReference>
<sequence length="302" mass="31725">MTHDHVSRRGRHRILHLSDTHLTAPGIDEDGVDATAALDRMLYDARFVPGIDLVVVSGDIADDGSAEGCTGVRERVGRFAAERGIPHVYCTGNHDTRSAFGSVFGTGHLGPDGGDLGLRITDAGEEHAALSYVAGLRIITLDSLVPGSVHGQVSTAQLAWLRAILSEPADAGSIVVLHHPPIALESSPLMKSVGLRNADDLGATLVGTDVRAVLCGHFHLQLAGSLRGVPVWVTPGVVTRIDLTAPPWLERAVKGAGATVVDLNGSDAPMFHTLQARDPMAGTQVYLVDAMSGADVEQETAR</sequence>
<evidence type="ECO:0000313" key="7">
    <source>
        <dbReference type="Proteomes" id="UP000638648"/>
    </source>
</evidence>
<dbReference type="RefSeq" id="WP_192750467.1">
    <property type="nucleotide sequence ID" value="NZ_BAABJL010000085.1"/>
</dbReference>